<comment type="caution">
    <text evidence="3">The sequence shown here is derived from an EMBL/GenBank/DDBJ whole genome shotgun (WGS) entry which is preliminary data.</text>
</comment>
<organism evidence="3">
    <name type="scientific">marine sediment metagenome</name>
    <dbReference type="NCBI Taxonomy" id="412755"/>
    <lineage>
        <taxon>unclassified sequences</taxon>
        <taxon>metagenomes</taxon>
        <taxon>ecological metagenomes</taxon>
    </lineage>
</organism>
<evidence type="ECO:0000256" key="1">
    <source>
        <dbReference type="SAM" id="Coils"/>
    </source>
</evidence>
<feature type="non-terminal residue" evidence="3">
    <location>
        <position position="1"/>
    </location>
</feature>
<proteinExistence type="predicted"/>
<feature type="region of interest" description="Disordered" evidence="2">
    <location>
        <begin position="1"/>
        <end position="25"/>
    </location>
</feature>
<feature type="compositionally biased region" description="Basic and acidic residues" evidence="2">
    <location>
        <begin position="15"/>
        <end position="25"/>
    </location>
</feature>
<name>X1TKL0_9ZZZZ</name>
<gene>
    <name evidence="3" type="ORF">S12H4_11994</name>
</gene>
<feature type="non-terminal residue" evidence="3">
    <location>
        <position position="220"/>
    </location>
</feature>
<keyword evidence="1" id="KW-0175">Coiled coil</keyword>
<evidence type="ECO:0000313" key="3">
    <source>
        <dbReference type="EMBL" id="GAI80559.1"/>
    </source>
</evidence>
<evidence type="ECO:0000256" key="2">
    <source>
        <dbReference type="SAM" id="MobiDB-lite"/>
    </source>
</evidence>
<feature type="coiled-coil region" evidence="1">
    <location>
        <begin position="94"/>
        <end position="160"/>
    </location>
</feature>
<feature type="coiled-coil region" evidence="1">
    <location>
        <begin position="36"/>
        <end position="63"/>
    </location>
</feature>
<dbReference type="EMBL" id="BARW01005545">
    <property type="protein sequence ID" value="GAI80559.1"/>
    <property type="molecule type" value="Genomic_DNA"/>
</dbReference>
<reference evidence="3" key="1">
    <citation type="journal article" date="2014" name="Front. Microbiol.">
        <title>High frequency of phylogenetically diverse reductive dehalogenase-homologous genes in deep subseafloor sedimentary metagenomes.</title>
        <authorList>
            <person name="Kawai M."/>
            <person name="Futagami T."/>
            <person name="Toyoda A."/>
            <person name="Takaki Y."/>
            <person name="Nishi S."/>
            <person name="Hori S."/>
            <person name="Arai W."/>
            <person name="Tsubouchi T."/>
            <person name="Morono Y."/>
            <person name="Uchiyama I."/>
            <person name="Ito T."/>
            <person name="Fujiyama A."/>
            <person name="Inagaki F."/>
            <person name="Takami H."/>
        </authorList>
    </citation>
    <scope>NUCLEOTIDE SEQUENCE</scope>
    <source>
        <strain evidence="3">Expedition CK06-06</strain>
    </source>
</reference>
<accession>X1TKL0</accession>
<sequence length="220" mass="26501">NSGETEAEPSGQEGELEHEITSPDEKVVEQLEIEENKDHQYELEKILEQVRKIEQEEEDSDKTIEKDYERVKRLYKQQTGKRPIYANKETKGFKQWLEQKKKSEEKEKTKQKQKIKEIKEEDWKTTLKQWIKEASEEECNSELKSELKKLLDSYNEFEDLARKFLKLYEKSQHKKLSEKEKNILKSLTEKLQKLDPIKLELSASVFFIKKYITEQYWSDF</sequence>
<protein>
    <submittedName>
        <fullName evidence="3">Uncharacterized protein</fullName>
    </submittedName>
</protein>
<dbReference type="AlphaFoldDB" id="X1TKL0"/>